<name>A0A0E0FUC9_ORYNI</name>
<dbReference type="AlphaFoldDB" id="A0A0E0FUC9"/>
<keyword evidence="2" id="KW-1185">Reference proteome</keyword>
<proteinExistence type="predicted"/>
<organism evidence="1">
    <name type="scientific">Oryza nivara</name>
    <name type="common">Indian wild rice</name>
    <name type="synonym">Oryza sativa f. spontanea</name>
    <dbReference type="NCBI Taxonomy" id="4536"/>
    <lineage>
        <taxon>Eukaryota</taxon>
        <taxon>Viridiplantae</taxon>
        <taxon>Streptophyta</taxon>
        <taxon>Embryophyta</taxon>
        <taxon>Tracheophyta</taxon>
        <taxon>Spermatophyta</taxon>
        <taxon>Magnoliopsida</taxon>
        <taxon>Liliopsida</taxon>
        <taxon>Poales</taxon>
        <taxon>Poaceae</taxon>
        <taxon>BOP clade</taxon>
        <taxon>Oryzoideae</taxon>
        <taxon>Oryzeae</taxon>
        <taxon>Oryzinae</taxon>
        <taxon>Oryza</taxon>
    </lineage>
</organism>
<dbReference type="Gramene" id="ONIVA01G38540.1">
    <property type="protein sequence ID" value="ONIVA01G38540.1"/>
    <property type="gene ID" value="ONIVA01G38540"/>
</dbReference>
<dbReference type="Proteomes" id="UP000006591">
    <property type="component" value="Chromosome 1"/>
</dbReference>
<evidence type="ECO:0000313" key="2">
    <source>
        <dbReference type="Proteomes" id="UP000006591"/>
    </source>
</evidence>
<dbReference type="HOGENOM" id="CLU_2726496_0_0_1"/>
<dbReference type="EnsemblPlants" id="ONIVA01G38540.1">
    <property type="protein sequence ID" value="ONIVA01G38540.1"/>
    <property type="gene ID" value="ONIVA01G38540"/>
</dbReference>
<reference evidence="1" key="2">
    <citation type="submission" date="2018-04" db="EMBL/GenBank/DDBJ databases">
        <title>OnivRS2 (Oryza nivara Reference Sequence Version 2).</title>
        <authorList>
            <person name="Zhang J."/>
            <person name="Kudrna D."/>
            <person name="Lee S."/>
            <person name="Talag J."/>
            <person name="Rajasekar S."/>
            <person name="Welchert J."/>
            <person name="Hsing Y.-I."/>
            <person name="Wing R.A."/>
        </authorList>
    </citation>
    <scope>NUCLEOTIDE SEQUENCE [LARGE SCALE GENOMIC DNA]</scope>
</reference>
<sequence>MQFQATETITQITLTGQTAGISINIKDKNRWLNNHFNSRRALDFSVVNCINLAYICHCSRYCGWIPEIRKSD</sequence>
<reference evidence="1" key="1">
    <citation type="submission" date="2015-04" db="UniProtKB">
        <authorList>
            <consortium name="EnsemblPlants"/>
        </authorList>
    </citation>
    <scope>IDENTIFICATION</scope>
    <source>
        <strain evidence="1">SL10</strain>
    </source>
</reference>
<evidence type="ECO:0000313" key="1">
    <source>
        <dbReference type="EnsemblPlants" id="ONIVA01G38540.1"/>
    </source>
</evidence>
<accession>A0A0E0FUC9</accession>
<protein>
    <submittedName>
        <fullName evidence="1">Uncharacterized protein</fullName>
    </submittedName>
</protein>